<evidence type="ECO:0000256" key="9">
    <source>
        <dbReference type="ARBA" id="ARBA00022842"/>
    </source>
</evidence>
<evidence type="ECO:0000256" key="2">
    <source>
        <dbReference type="ARBA" id="ARBA00022679"/>
    </source>
</evidence>
<dbReference type="AlphaFoldDB" id="A0A382QMD9"/>
<keyword evidence="3" id="KW-0819">tRNA processing</keyword>
<comment type="cofactor">
    <cofactor evidence="1">
        <name>Mg(2+)</name>
        <dbReference type="ChEBI" id="CHEBI:18420"/>
    </cofactor>
</comment>
<dbReference type="GO" id="GO:0042245">
    <property type="term" value="P:RNA repair"/>
    <property type="evidence" value="ECO:0007669"/>
    <property type="project" value="UniProtKB-KW"/>
</dbReference>
<sequence>MEIYLVGGAIRDRLLDLPSGEKDWVVIHATPSEMKHLGYKQVGKSFPVFIHPETGEEYALARKEVKTGTGYHGFDFDANPDITLEEDLSRRDLTINAIAENKDGEIIDPFNGREDLSKRILRHVSEAFKEDPLRVLRIARFRAKLFNFGFNIADETKKLVAKIVESGELSSLVPERVWIETEKALNESRFDQYFKTLIEFGAFDQIYPDLSGIDKDFFSQSIFQEASKKRISSRYRFAAIFLALMKQEKGSIKNRVESMQNNMNLPNKFKELP</sequence>
<keyword evidence="9" id="KW-0460">Magnesium</keyword>
<evidence type="ECO:0000256" key="1">
    <source>
        <dbReference type="ARBA" id="ARBA00001946"/>
    </source>
</evidence>
<dbReference type="SUPFAM" id="SSF81301">
    <property type="entry name" value="Nucleotidyltransferase"/>
    <property type="match status" value="1"/>
</dbReference>
<dbReference type="Pfam" id="PF01743">
    <property type="entry name" value="PolyA_pol"/>
    <property type="match status" value="1"/>
</dbReference>
<organism evidence="13">
    <name type="scientific">marine metagenome</name>
    <dbReference type="NCBI Taxonomy" id="408172"/>
    <lineage>
        <taxon>unclassified sequences</taxon>
        <taxon>metagenomes</taxon>
        <taxon>ecological metagenomes</taxon>
    </lineage>
</organism>
<keyword evidence="5" id="KW-0479">Metal-binding</keyword>
<dbReference type="SUPFAM" id="SSF81891">
    <property type="entry name" value="Poly A polymerase C-terminal region-like"/>
    <property type="match status" value="1"/>
</dbReference>
<dbReference type="GO" id="GO:0046872">
    <property type="term" value="F:metal ion binding"/>
    <property type="evidence" value="ECO:0007669"/>
    <property type="project" value="UniProtKB-KW"/>
</dbReference>
<evidence type="ECO:0000256" key="6">
    <source>
        <dbReference type="ARBA" id="ARBA00022741"/>
    </source>
</evidence>
<dbReference type="GO" id="GO:0016779">
    <property type="term" value="F:nucleotidyltransferase activity"/>
    <property type="evidence" value="ECO:0007669"/>
    <property type="project" value="UniProtKB-KW"/>
</dbReference>
<keyword evidence="10" id="KW-0694">RNA-binding</keyword>
<dbReference type="EMBL" id="UINC01115220">
    <property type="protein sequence ID" value="SVC86085.1"/>
    <property type="molecule type" value="Genomic_DNA"/>
</dbReference>
<feature type="domain" description="tRNA nucleotidyltransferase/poly(A) polymerase RNA and SrmB- binding" evidence="12">
    <location>
        <begin position="149"/>
        <end position="210"/>
    </location>
</feature>
<keyword evidence="8" id="KW-0067">ATP-binding</keyword>
<gene>
    <name evidence="13" type="ORF">METZ01_LOCUS338939</name>
</gene>
<dbReference type="InterPro" id="IPR043519">
    <property type="entry name" value="NT_sf"/>
</dbReference>
<dbReference type="Pfam" id="PF12627">
    <property type="entry name" value="PolyA_pol_RNAbd"/>
    <property type="match status" value="1"/>
</dbReference>
<feature type="non-terminal residue" evidence="13">
    <location>
        <position position="273"/>
    </location>
</feature>
<evidence type="ECO:0000256" key="8">
    <source>
        <dbReference type="ARBA" id="ARBA00022840"/>
    </source>
</evidence>
<evidence type="ECO:0008006" key="14">
    <source>
        <dbReference type="Google" id="ProtNLM"/>
    </source>
</evidence>
<dbReference type="GO" id="GO:0003723">
    <property type="term" value="F:RNA binding"/>
    <property type="evidence" value="ECO:0007669"/>
    <property type="project" value="UniProtKB-KW"/>
</dbReference>
<keyword evidence="2" id="KW-0808">Transferase</keyword>
<dbReference type="GO" id="GO:0008033">
    <property type="term" value="P:tRNA processing"/>
    <property type="evidence" value="ECO:0007669"/>
    <property type="project" value="UniProtKB-KW"/>
</dbReference>
<evidence type="ECO:0000256" key="4">
    <source>
        <dbReference type="ARBA" id="ARBA00022695"/>
    </source>
</evidence>
<evidence type="ECO:0000313" key="13">
    <source>
        <dbReference type="EMBL" id="SVC86085.1"/>
    </source>
</evidence>
<dbReference type="InterPro" id="IPR002646">
    <property type="entry name" value="PolA_pol_head_dom"/>
</dbReference>
<dbReference type="CDD" id="cd05398">
    <property type="entry name" value="NT_ClassII-CCAase"/>
    <property type="match status" value="1"/>
</dbReference>
<dbReference type="PANTHER" id="PTHR47545">
    <property type="entry name" value="MULTIFUNCTIONAL CCA PROTEIN"/>
    <property type="match status" value="1"/>
</dbReference>
<proteinExistence type="predicted"/>
<dbReference type="InterPro" id="IPR032828">
    <property type="entry name" value="PolyA_RNA-bd"/>
</dbReference>
<evidence type="ECO:0000259" key="12">
    <source>
        <dbReference type="Pfam" id="PF12627"/>
    </source>
</evidence>
<evidence type="ECO:0000256" key="10">
    <source>
        <dbReference type="ARBA" id="ARBA00022884"/>
    </source>
</evidence>
<dbReference type="Gene3D" id="1.10.3090.10">
    <property type="entry name" value="cca-adding enzyme, domain 2"/>
    <property type="match status" value="1"/>
</dbReference>
<protein>
    <recommendedName>
        <fullName evidence="14">Poly A polymerase head domain-containing protein</fullName>
    </recommendedName>
</protein>
<evidence type="ECO:0000256" key="7">
    <source>
        <dbReference type="ARBA" id="ARBA00022800"/>
    </source>
</evidence>
<feature type="domain" description="Poly A polymerase head" evidence="11">
    <location>
        <begin position="3"/>
        <end position="122"/>
    </location>
</feature>
<keyword evidence="7" id="KW-0692">RNA repair</keyword>
<dbReference type="Gene3D" id="3.30.460.10">
    <property type="entry name" value="Beta Polymerase, domain 2"/>
    <property type="match status" value="1"/>
</dbReference>
<reference evidence="13" key="1">
    <citation type="submission" date="2018-05" db="EMBL/GenBank/DDBJ databases">
        <authorList>
            <person name="Lanie J.A."/>
            <person name="Ng W.-L."/>
            <person name="Kazmierczak K.M."/>
            <person name="Andrzejewski T.M."/>
            <person name="Davidsen T.M."/>
            <person name="Wayne K.J."/>
            <person name="Tettelin H."/>
            <person name="Glass J.I."/>
            <person name="Rusch D."/>
            <person name="Podicherti R."/>
            <person name="Tsui H.-C.T."/>
            <person name="Winkler M.E."/>
        </authorList>
    </citation>
    <scope>NUCLEOTIDE SEQUENCE</scope>
</reference>
<dbReference type="PANTHER" id="PTHR47545:SF1">
    <property type="entry name" value="MULTIFUNCTIONAL CCA PROTEIN"/>
    <property type="match status" value="1"/>
</dbReference>
<evidence type="ECO:0000256" key="5">
    <source>
        <dbReference type="ARBA" id="ARBA00022723"/>
    </source>
</evidence>
<accession>A0A382QMD9</accession>
<keyword evidence="6" id="KW-0547">Nucleotide-binding</keyword>
<evidence type="ECO:0000256" key="3">
    <source>
        <dbReference type="ARBA" id="ARBA00022694"/>
    </source>
</evidence>
<dbReference type="GO" id="GO:0005524">
    <property type="term" value="F:ATP binding"/>
    <property type="evidence" value="ECO:0007669"/>
    <property type="project" value="UniProtKB-KW"/>
</dbReference>
<name>A0A382QMD9_9ZZZZ</name>
<keyword evidence="4" id="KW-0548">Nucleotidyltransferase</keyword>
<evidence type="ECO:0000259" key="11">
    <source>
        <dbReference type="Pfam" id="PF01743"/>
    </source>
</evidence>
<dbReference type="InterPro" id="IPR050124">
    <property type="entry name" value="tRNA_CCA-adding_enzyme"/>
</dbReference>